<dbReference type="EMBL" id="JAAECE010000002">
    <property type="protein sequence ID" value="KAF1804875.1"/>
    <property type="molecule type" value="Genomic_DNA"/>
</dbReference>
<evidence type="ECO:0000313" key="3">
    <source>
        <dbReference type="Proteomes" id="UP000469890"/>
    </source>
</evidence>
<sequence length="242" mass="27968">METVKKQADQTLEETLAKTQAQEKMYTEAVENLQAEYDALEQENIQLKKNAAKKEEKRLSAPKKAEFDMMEESSSALEMDNTNIHEMTSQVESLKAAIRYLRAENAHLKGSDIIRSLQLHDEYNKPKKPVEPQVQAMMRSFALETRMLVKDMRTASATPKVIQLSADRKGGKWQSEKRLPDYQYQTQQSVLYTLKQRCDQLKDKMDKVRKDQHQYQTPAAASHHTHPNALTKVRFHGILSYI</sequence>
<gene>
    <name evidence="2" type="ORF">FB192DRAFT_1053409</name>
</gene>
<keyword evidence="1" id="KW-0175">Coiled coil</keyword>
<evidence type="ECO:0000313" key="2">
    <source>
        <dbReference type="EMBL" id="KAF1804875.1"/>
    </source>
</evidence>
<dbReference type="AlphaFoldDB" id="A0A8H4F4U4"/>
<evidence type="ECO:0000256" key="1">
    <source>
        <dbReference type="SAM" id="Coils"/>
    </source>
</evidence>
<organism evidence="2 3">
    <name type="scientific">Mucor circinelloides f. lusitanicus</name>
    <name type="common">Mucor racemosus var. lusitanicus</name>
    <dbReference type="NCBI Taxonomy" id="29924"/>
    <lineage>
        <taxon>Eukaryota</taxon>
        <taxon>Fungi</taxon>
        <taxon>Fungi incertae sedis</taxon>
        <taxon>Mucoromycota</taxon>
        <taxon>Mucoromycotina</taxon>
        <taxon>Mucoromycetes</taxon>
        <taxon>Mucorales</taxon>
        <taxon>Mucorineae</taxon>
        <taxon>Mucoraceae</taxon>
        <taxon>Mucor</taxon>
    </lineage>
</organism>
<reference evidence="2 3" key="1">
    <citation type="submission" date="2019-09" db="EMBL/GenBank/DDBJ databases">
        <authorList>
            <consortium name="DOE Joint Genome Institute"/>
            <person name="Mondo S.J."/>
            <person name="Navarro-Mendoza M.I."/>
            <person name="Perez-Arques C."/>
            <person name="Panchal S."/>
            <person name="Nicolas F.E."/>
            <person name="Ganguly P."/>
            <person name="Pangilinan J."/>
            <person name="Grigoriev I."/>
            <person name="Heitman J."/>
            <person name="Sanya K."/>
            <person name="Garre V."/>
        </authorList>
    </citation>
    <scope>NUCLEOTIDE SEQUENCE [LARGE SCALE GENOMIC DNA]</scope>
    <source>
        <strain evidence="2 3">MU402</strain>
    </source>
</reference>
<feature type="coiled-coil region" evidence="1">
    <location>
        <begin position="16"/>
        <end position="57"/>
    </location>
</feature>
<protein>
    <submittedName>
        <fullName evidence="2">Uncharacterized protein</fullName>
    </submittedName>
</protein>
<dbReference type="Proteomes" id="UP000469890">
    <property type="component" value="Unassembled WGS sequence"/>
</dbReference>
<accession>A0A8H4F4U4</accession>
<comment type="caution">
    <text evidence="2">The sequence shown here is derived from an EMBL/GenBank/DDBJ whole genome shotgun (WGS) entry which is preliminary data.</text>
</comment>
<proteinExistence type="predicted"/>
<name>A0A8H4F4U4_MUCCL</name>